<dbReference type="AlphaFoldDB" id="A0A5S9MFX6"/>
<sequence length="60" mass="6875">MTSCFRAIIGWLLLAALIPLFALTFYLSKEEAASVKPVNEVLDQKIKLEKIDFFPKQLYV</sequence>
<dbReference type="EMBL" id="AP021906">
    <property type="protein sequence ID" value="BBP91948.1"/>
    <property type="molecule type" value="Genomic_DNA"/>
</dbReference>
<evidence type="ECO:0000313" key="2">
    <source>
        <dbReference type="Proteomes" id="UP000464658"/>
    </source>
</evidence>
<reference evidence="1 2" key="1">
    <citation type="submission" date="2019-12" db="EMBL/GenBank/DDBJ databases">
        <title>Full genome sequence of a Bacillus safensis strain isolated from commercially available natto in Indonesia.</title>
        <authorList>
            <person name="Yoshida M."/>
            <person name="Uomi M."/>
            <person name="Waturangi D."/>
            <person name="Ekaputri J.J."/>
            <person name="Setiamarga D.H.E."/>
        </authorList>
    </citation>
    <scope>NUCLEOTIDE SEQUENCE [LARGE SCALE GENOMIC DNA]</scope>
    <source>
        <strain evidence="1 2">IDN1</strain>
    </source>
</reference>
<protein>
    <submittedName>
        <fullName evidence="1">Uncharacterized protein</fullName>
    </submittedName>
</protein>
<accession>A0A5S9MFX6</accession>
<name>A0A5S9MFX6_BACIA</name>
<dbReference type="Proteomes" id="UP000464658">
    <property type="component" value="Chromosome"/>
</dbReference>
<gene>
    <name evidence="1" type="ORF">BsIDN1_55660</name>
</gene>
<organism evidence="1 2">
    <name type="scientific">Bacillus safensis</name>
    <dbReference type="NCBI Taxonomy" id="561879"/>
    <lineage>
        <taxon>Bacteria</taxon>
        <taxon>Bacillati</taxon>
        <taxon>Bacillota</taxon>
        <taxon>Bacilli</taxon>
        <taxon>Bacillales</taxon>
        <taxon>Bacillaceae</taxon>
        <taxon>Bacillus</taxon>
    </lineage>
</organism>
<evidence type="ECO:0000313" key="1">
    <source>
        <dbReference type="EMBL" id="BBP91948.1"/>
    </source>
</evidence>
<proteinExistence type="predicted"/>